<dbReference type="AlphaFoldDB" id="A0A075USG1"/>
<dbReference type="STRING" id="208439.AJAP_00815"/>
<reference evidence="1 2" key="1">
    <citation type="journal article" date="2014" name="J. Biotechnol.">
        <title>Complete genome sequence of the actinobacterium Amycolatopsis japonica MG417-CF17(T) (=DSM 44213T) producing (S,S)-N,N'-ethylenediaminedisuccinic acid.</title>
        <authorList>
            <person name="Stegmann E."/>
            <person name="Albersmeier A."/>
            <person name="Spohn M."/>
            <person name="Gert H."/>
            <person name="Weber T."/>
            <person name="Wohlleben W."/>
            <person name="Kalinowski J."/>
            <person name="Ruckert C."/>
        </authorList>
    </citation>
    <scope>NUCLEOTIDE SEQUENCE [LARGE SCALE GENOMIC DNA]</scope>
    <source>
        <strain evidence="2">MG417-CF17 (DSM 44213)</strain>
    </source>
</reference>
<name>A0A075USG1_9PSEU</name>
<dbReference type="KEGG" id="aja:AJAP_00815"/>
<organism evidence="1 2">
    <name type="scientific">Amycolatopsis japonica</name>
    <dbReference type="NCBI Taxonomy" id="208439"/>
    <lineage>
        <taxon>Bacteria</taxon>
        <taxon>Bacillati</taxon>
        <taxon>Actinomycetota</taxon>
        <taxon>Actinomycetes</taxon>
        <taxon>Pseudonocardiales</taxon>
        <taxon>Pseudonocardiaceae</taxon>
        <taxon>Amycolatopsis</taxon>
        <taxon>Amycolatopsis japonica group</taxon>
    </lineage>
</organism>
<dbReference type="eggNOG" id="COG0124">
    <property type="taxonomic scope" value="Bacteria"/>
</dbReference>
<evidence type="ECO:0000313" key="1">
    <source>
        <dbReference type="EMBL" id="AIG73100.1"/>
    </source>
</evidence>
<keyword evidence="2" id="KW-1185">Reference proteome</keyword>
<dbReference type="HOGENOM" id="CLU_058236_0_0_11"/>
<evidence type="ECO:0000313" key="2">
    <source>
        <dbReference type="Proteomes" id="UP000028492"/>
    </source>
</evidence>
<dbReference type="EMBL" id="CP008953">
    <property type="protein sequence ID" value="AIG73100.1"/>
    <property type="molecule type" value="Genomic_DNA"/>
</dbReference>
<dbReference type="Proteomes" id="UP000028492">
    <property type="component" value="Chromosome"/>
</dbReference>
<proteinExistence type="predicted"/>
<accession>A0A075USG1</accession>
<gene>
    <name evidence="1" type="ORF">AJAP_00815</name>
</gene>
<sequence>MPEALRAHFASRAGEHSGVLGVFLCQASRLPELITELIKIKPKEPLPLSLIIDTGLGGVPKAISIVESRSEILSLRMVEMPAPSDVDEVWLERVSEFVPEDVIRVVEPRRGVGWLDGVRKVIEHGSWPKIRCGGKAGENFPSVDEVADFLAVVSGSTGASFKATNSLHRAVRHTEESSGFTHHGFLNLIVASARCLSGGDVRAALESTDGAALAAEAKGMSEPAAKAVRGLFASYAAASFDEPVADLGELGLL</sequence>
<protein>
    <submittedName>
        <fullName evidence="1">Uncharacterized protein</fullName>
    </submittedName>
</protein>